<name>A0A6M3KTW4_9ZZZZ</name>
<accession>A0A6M3KTW4</accession>
<dbReference type="EMBL" id="MT141695">
    <property type="protein sequence ID" value="QJA69318.1"/>
    <property type="molecule type" value="Genomic_DNA"/>
</dbReference>
<dbReference type="EMBL" id="MT142567">
    <property type="protein sequence ID" value="QJA85320.1"/>
    <property type="molecule type" value="Genomic_DNA"/>
</dbReference>
<evidence type="ECO:0000313" key="2">
    <source>
        <dbReference type="EMBL" id="QJA85320.1"/>
    </source>
</evidence>
<dbReference type="AlphaFoldDB" id="A0A6M3KTW4"/>
<protein>
    <submittedName>
        <fullName evidence="2">Uncharacterized protein</fullName>
    </submittedName>
</protein>
<reference evidence="2" key="1">
    <citation type="submission" date="2020-03" db="EMBL/GenBank/DDBJ databases">
        <title>The deep terrestrial virosphere.</title>
        <authorList>
            <person name="Holmfeldt K."/>
            <person name="Nilsson E."/>
            <person name="Simone D."/>
            <person name="Lopez-Fernandez M."/>
            <person name="Wu X."/>
            <person name="de Brujin I."/>
            <person name="Lundin D."/>
            <person name="Andersson A."/>
            <person name="Bertilsson S."/>
            <person name="Dopson M."/>
        </authorList>
    </citation>
    <scope>NUCLEOTIDE SEQUENCE</scope>
    <source>
        <strain evidence="1">MM415A04781</strain>
        <strain evidence="2">MM415B02232</strain>
    </source>
</reference>
<organism evidence="2">
    <name type="scientific">viral metagenome</name>
    <dbReference type="NCBI Taxonomy" id="1070528"/>
    <lineage>
        <taxon>unclassified sequences</taxon>
        <taxon>metagenomes</taxon>
        <taxon>organismal metagenomes</taxon>
    </lineage>
</organism>
<gene>
    <name evidence="1" type="ORF">MM415A04781_0009</name>
    <name evidence="2" type="ORF">MM415B02232_0019</name>
</gene>
<evidence type="ECO:0000313" key="1">
    <source>
        <dbReference type="EMBL" id="QJA69318.1"/>
    </source>
</evidence>
<sequence>MKLGIRNVSPDLYKQAKVDAAKKGITMGKWISEAMKAKLKK</sequence>
<proteinExistence type="predicted"/>